<feature type="domain" description="Methionyl/Leucyl tRNA synthetase" evidence="13">
    <location>
        <begin position="40"/>
        <end position="183"/>
    </location>
</feature>
<evidence type="ECO:0000256" key="4">
    <source>
        <dbReference type="ARBA" id="ARBA00022741"/>
    </source>
</evidence>
<keyword evidence="7 9" id="KW-0030">Aminoacyl-tRNA synthetase</keyword>
<dbReference type="FunFam" id="3.40.50.620:FF:000100">
    <property type="entry name" value="probable leucine--tRNA ligase, mitochondrial"/>
    <property type="match status" value="1"/>
</dbReference>
<feature type="domain" description="Leucyl-tRNA synthetase editing" evidence="14">
    <location>
        <begin position="221"/>
        <end position="407"/>
    </location>
</feature>
<sequence length="818" mass="94027">MKKYEPKDIEPKWQRIWRENNTYRADEDPSKPKFYTLEMFPYPSGEGLHMGHVRNYSMGDLVARFKRMKGYRVLHPMGADAFGLPAENAAIQRGVNPREWTLNNMKRIREEQSRLGISYDWDRYVATCEPDYYRFTQWLFLLFYERGLAYRKKAAVNWCPECATVLANEQVEDGQCWRCDSEVEKKELKQWFLRITDYADRLVDDLEQLPHWPEKVKAMQRNWIGRSQGAEVTFTIPDLNDEPVSVFTTRPDTLYGVTYLVLAPEHPLVPQLIRGRENEESVGRFIDRMRKESELERTGSEVEKMGYDTGATARHPLTGEEIPIWVANYVLMDYGTGAVMGVPAHDERDFQFARKHGLEIRQVIQPKDETTEELKNAYVGEGVLVNSGEFDGLEHRKAISVIADRLEAEGRGGKTTSYRLRDWLFSRQRYWGCPIPIVYCDSCGTVPVPKEDLPVLLPEDAVFDGKRNPLATSESFVHTTCPSCGGEARRETDTMDTFIDSSWYFLRYTDAGNDRLPFDKDQADRWMNVDYYIGGIEHAVLHLLYSRFVTKVLHDAGMVKAVEPFEQYDPLGMVLKDGAKMSKSKGNVVSPMEIIDRFGADTARLFILFAAPPNRELDWSESGVEGSYRFLNRVWRMVEQHQDLFRDRPDSRPEDAEAKKLHRLLHQTVKKVTEDIGERYQFNTAISAVMELVNGIQAYPEDADRGTLAEAIEKTILMLAPSVPHLTEELWHSIGHSDSVHDQDWPSYDEKALIQDEIEIVVQINGKVRGKVVVPSQADRQTIQDQAMEQEKVKTMLEGKTVRKVIVVPGKLVNIVAN</sequence>
<dbReference type="CDD" id="cd00812">
    <property type="entry name" value="LeuRS_core"/>
    <property type="match status" value="1"/>
</dbReference>
<dbReference type="FunFam" id="3.10.20.590:FF:000001">
    <property type="entry name" value="Leucine--tRNA ligase"/>
    <property type="match status" value="1"/>
</dbReference>
<feature type="domain" description="Methionyl/Valyl/Leucyl/Isoleucyl-tRNA synthetase anticodon-binding" evidence="12">
    <location>
        <begin position="660"/>
        <end position="780"/>
    </location>
</feature>
<proteinExistence type="inferred from homology"/>
<comment type="caution">
    <text evidence="15">The sequence shown here is derived from an EMBL/GenBank/DDBJ whole genome shotgun (WGS) entry which is preliminary data.</text>
</comment>
<dbReference type="OrthoDB" id="9810365at2"/>
<keyword evidence="16" id="KW-1185">Reference proteome</keyword>
<evidence type="ECO:0000259" key="14">
    <source>
        <dbReference type="Pfam" id="PF13603"/>
    </source>
</evidence>
<evidence type="ECO:0000256" key="6">
    <source>
        <dbReference type="ARBA" id="ARBA00022917"/>
    </source>
</evidence>
<protein>
    <recommendedName>
        <fullName evidence="9">Leucine--tRNA ligase</fullName>
        <ecNumber evidence="9">6.1.1.4</ecNumber>
    </recommendedName>
    <alternativeName>
        <fullName evidence="9">Leucyl-tRNA synthetase</fullName>
        <shortName evidence="9">LeuRS</shortName>
    </alternativeName>
</protein>
<keyword evidence="4 9" id="KW-0547">Nucleotide-binding</keyword>
<dbReference type="InterPro" id="IPR002302">
    <property type="entry name" value="Leu-tRNA-ligase"/>
</dbReference>
<keyword evidence="6 9" id="KW-0648">Protein biosynthesis</keyword>
<feature type="binding site" evidence="9">
    <location>
        <position position="583"/>
    </location>
    <ligand>
        <name>ATP</name>
        <dbReference type="ChEBI" id="CHEBI:30616"/>
    </ligand>
</feature>
<dbReference type="InterPro" id="IPR013155">
    <property type="entry name" value="M/V/L/I-tRNA-synth_anticd-bd"/>
</dbReference>
<keyword evidence="3 9" id="KW-0436">Ligase</keyword>
<dbReference type="Proteomes" id="UP000215459">
    <property type="component" value="Unassembled WGS sequence"/>
</dbReference>
<dbReference type="SUPFAM" id="SSF47323">
    <property type="entry name" value="Anticodon-binding domain of a subclass of class I aminoacyl-tRNA synthetases"/>
    <property type="match status" value="1"/>
</dbReference>
<dbReference type="Pfam" id="PF09334">
    <property type="entry name" value="tRNA-synt_1g"/>
    <property type="match status" value="1"/>
</dbReference>
<dbReference type="EMBL" id="NOWF01000005">
    <property type="protein sequence ID" value="OYD07618.1"/>
    <property type="molecule type" value="Genomic_DNA"/>
</dbReference>
<comment type="similarity">
    <text evidence="1 9 10">Belongs to the class-I aminoacyl-tRNA synthetase family.</text>
</comment>
<evidence type="ECO:0000313" key="15">
    <source>
        <dbReference type="EMBL" id="OYD07618.1"/>
    </source>
</evidence>
<dbReference type="Pfam" id="PF08264">
    <property type="entry name" value="Anticodon_1"/>
    <property type="match status" value="1"/>
</dbReference>
<dbReference type="InterPro" id="IPR015413">
    <property type="entry name" value="Methionyl/Leucyl_tRNA_Synth"/>
</dbReference>
<feature type="short sequence motif" description="'KMSKS' region" evidence="9">
    <location>
        <begin position="580"/>
        <end position="584"/>
    </location>
</feature>
<dbReference type="FunFam" id="3.40.50.620:FF:000003">
    <property type="entry name" value="Leucine--tRNA ligase"/>
    <property type="match status" value="1"/>
</dbReference>
<evidence type="ECO:0000259" key="11">
    <source>
        <dbReference type="Pfam" id="PF00133"/>
    </source>
</evidence>
<dbReference type="GO" id="GO:0002161">
    <property type="term" value="F:aminoacyl-tRNA deacylase activity"/>
    <property type="evidence" value="ECO:0007669"/>
    <property type="project" value="InterPro"/>
</dbReference>
<evidence type="ECO:0000313" key="16">
    <source>
        <dbReference type="Proteomes" id="UP000215459"/>
    </source>
</evidence>
<dbReference type="FunFam" id="1.10.730.10:FF:000011">
    <property type="entry name" value="Leucine--tRNA ligase chloroplastic/mitochondrial"/>
    <property type="match status" value="1"/>
</dbReference>
<dbReference type="GO" id="GO:0006429">
    <property type="term" value="P:leucyl-tRNA aminoacylation"/>
    <property type="evidence" value="ECO:0007669"/>
    <property type="project" value="UniProtKB-UniRule"/>
</dbReference>
<keyword evidence="2 9" id="KW-0963">Cytoplasm</keyword>
<dbReference type="PANTHER" id="PTHR43740:SF2">
    <property type="entry name" value="LEUCINE--TRNA LIGASE, MITOCHONDRIAL"/>
    <property type="match status" value="1"/>
</dbReference>
<dbReference type="InterPro" id="IPR009080">
    <property type="entry name" value="tRNAsynth_Ia_anticodon-bd"/>
</dbReference>
<dbReference type="InterPro" id="IPR025709">
    <property type="entry name" value="Leu_tRNA-synth_edit"/>
</dbReference>
<organism evidence="15 16">
    <name type="scientific">Paludifilum halophilum</name>
    <dbReference type="NCBI Taxonomy" id="1642702"/>
    <lineage>
        <taxon>Bacteria</taxon>
        <taxon>Bacillati</taxon>
        <taxon>Bacillota</taxon>
        <taxon>Bacilli</taxon>
        <taxon>Bacillales</taxon>
        <taxon>Thermoactinomycetaceae</taxon>
        <taxon>Paludifilum</taxon>
    </lineage>
</organism>
<evidence type="ECO:0000256" key="1">
    <source>
        <dbReference type="ARBA" id="ARBA00005594"/>
    </source>
</evidence>
<evidence type="ECO:0000259" key="12">
    <source>
        <dbReference type="Pfam" id="PF08264"/>
    </source>
</evidence>
<evidence type="ECO:0000259" key="13">
    <source>
        <dbReference type="Pfam" id="PF09334"/>
    </source>
</evidence>
<dbReference type="GO" id="GO:0004823">
    <property type="term" value="F:leucine-tRNA ligase activity"/>
    <property type="evidence" value="ECO:0007669"/>
    <property type="project" value="UniProtKB-UniRule"/>
</dbReference>
<dbReference type="Pfam" id="PF00133">
    <property type="entry name" value="tRNA-synt_1"/>
    <property type="match status" value="1"/>
</dbReference>
<evidence type="ECO:0000256" key="7">
    <source>
        <dbReference type="ARBA" id="ARBA00023146"/>
    </source>
</evidence>
<dbReference type="Gene3D" id="3.40.50.620">
    <property type="entry name" value="HUPs"/>
    <property type="match status" value="2"/>
</dbReference>
<dbReference type="SUPFAM" id="SSF52374">
    <property type="entry name" value="Nucleotidylyl transferase"/>
    <property type="match status" value="1"/>
</dbReference>
<dbReference type="Gene3D" id="1.10.730.10">
    <property type="entry name" value="Isoleucyl-tRNA Synthetase, Domain 1"/>
    <property type="match status" value="1"/>
</dbReference>
<dbReference type="Gene3D" id="3.10.20.590">
    <property type="match status" value="1"/>
</dbReference>
<dbReference type="NCBIfam" id="TIGR00396">
    <property type="entry name" value="leuS_bact"/>
    <property type="match status" value="1"/>
</dbReference>
<dbReference type="RefSeq" id="WP_094264289.1">
    <property type="nucleotide sequence ID" value="NZ_NOWF01000005.1"/>
</dbReference>
<dbReference type="PRINTS" id="PR00985">
    <property type="entry name" value="TRNASYNTHLEU"/>
</dbReference>
<dbReference type="CDD" id="cd07958">
    <property type="entry name" value="Anticodon_Ia_Leu_BEm"/>
    <property type="match status" value="1"/>
</dbReference>
<evidence type="ECO:0000256" key="2">
    <source>
        <dbReference type="ARBA" id="ARBA00022490"/>
    </source>
</evidence>
<dbReference type="AlphaFoldDB" id="A0A235B5N5"/>
<dbReference type="PANTHER" id="PTHR43740">
    <property type="entry name" value="LEUCYL-TRNA SYNTHETASE"/>
    <property type="match status" value="1"/>
</dbReference>
<dbReference type="InterPro" id="IPR009008">
    <property type="entry name" value="Val/Leu/Ile-tRNA-synth_edit"/>
</dbReference>
<evidence type="ECO:0000256" key="10">
    <source>
        <dbReference type="RuleBase" id="RU363035"/>
    </source>
</evidence>
<comment type="caution">
    <text evidence="9">Lacks conserved residue(s) required for the propagation of feature annotation.</text>
</comment>
<dbReference type="SUPFAM" id="SSF50677">
    <property type="entry name" value="ValRS/IleRS/LeuRS editing domain"/>
    <property type="match status" value="1"/>
</dbReference>
<reference evidence="15 16" key="1">
    <citation type="submission" date="2017-07" db="EMBL/GenBank/DDBJ databases">
        <title>The genome sequence of Paludifilum halophilum highlights mechanisms for microbial adaptation to high salt environemnts.</title>
        <authorList>
            <person name="Belbahri L."/>
        </authorList>
    </citation>
    <scope>NUCLEOTIDE SEQUENCE [LARGE SCALE GENOMIC DNA]</scope>
    <source>
        <strain evidence="15 16">DSM 102817</strain>
    </source>
</reference>
<dbReference type="InterPro" id="IPR014729">
    <property type="entry name" value="Rossmann-like_a/b/a_fold"/>
</dbReference>
<keyword evidence="5 9" id="KW-0067">ATP-binding</keyword>
<comment type="subcellular location">
    <subcellularLocation>
        <location evidence="9">Cytoplasm</location>
    </subcellularLocation>
</comment>
<dbReference type="InterPro" id="IPR002300">
    <property type="entry name" value="aa-tRNA-synth_Ia"/>
</dbReference>
<dbReference type="GO" id="GO:0005524">
    <property type="term" value="F:ATP binding"/>
    <property type="evidence" value="ECO:0007669"/>
    <property type="project" value="UniProtKB-UniRule"/>
</dbReference>
<evidence type="ECO:0000256" key="3">
    <source>
        <dbReference type="ARBA" id="ARBA00022598"/>
    </source>
</evidence>
<dbReference type="InterPro" id="IPR001412">
    <property type="entry name" value="aa-tRNA-synth_I_CS"/>
</dbReference>
<evidence type="ECO:0000256" key="5">
    <source>
        <dbReference type="ARBA" id="ARBA00022840"/>
    </source>
</evidence>
<dbReference type="HAMAP" id="MF_00049_B">
    <property type="entry name" value="Leu_tRNA_synth_B"/>
    <property type="match status" value="1"/>
</dbReference>
<evidence type="ECO:0000256" key="9">
    <source>
        <dbReference type="HAMAP-Rule" id="MF_00049"/>
    </source>
</evidence>
<accession>A0A235B5N5</accession>
<gene>
    <name evidence="9" type="primary">leuS</name>
    <name evidence="15" type="ORF">CHM34_09050</name>
</gene>
<dbReference type="PROSITE" id="PS00178">
    <property type="entry name" value="AA_TRNA_LIGASE_I"/>
    <property type="match status" value="1"/>
</dbReference>
<feature type="domain" description="Aminoacyl-tRNA synthetase class Ia" evidence="11">
    <location>
        <begin position="420"/>
        <end position="619"/>
    </location>
</feature>
<comment type="catalytic activity">
    <reaction evidence="8 9">
        <text>tRNA(Leu) + L-leucine + ATP = L-leucyl-tRNA(Leu) + AMP + diphosphate</text>
        <dbReference type="Rhea" id="RHEA:11688"/>
        <dbReference type="Rhea" id="RHEA-COMP:9613"/>
        <dbReference type="Rhea" id="RHEA-COMP:9622"/>
        <dbReference type="ChEBI" id="CHEBI:30616"/>
        <dbReference type="ChEBI" id="CHEBI:33019"/>
        <dbReference type="ChEBI" id="CHEBI:57427"/>
        <dbReference type="ChEBI" id="CHEBI:78442"/>
        <dbReference type="ChEBI" id="CHEBI:78494"/>
        <dbReference type="ChEBI" id="CHEBI:456215"/>
        <dbReference type="EC" id="6.1.1.4"/>
    </reaction>
</comment>
<dbReference type="Pfam" id="PF13603">
    <property type="entry name" value="tRNA-synt_1_2"/>
    <property type="match status" value="1"/>
</dbReference>
<dbReference type="EC" id="6.1.1.4" evidence="9"/>
<dbReference type="GO" id="GO:0005829">
    <property type="term" value="C:cytosol"/>
    <property type="evidence" value="ECO:0007669"/>
    <property type="project" value="TreeGrafter"/>
</dbReference>
<evidence type="ECO:0000256" key="8">
    <source>
        <dbReference type="ARBA" id="ARBA00047469"/>
    </source>
</evidence>
<name>A0A235B5N5_9BACL</name>